<evidence type="ECO:0000313" key="5">
    <source>
        <dbReference type="Proteomes" id="UP001595956"/>
    </source>
</evidence>
<feature type="transmembrane region" description="Helical" evidence="2">
    <location>
        <begin position="49"/>
        <end position="70"/>
    </location>
</feature>
<accession>A0ABW0N3N5</accession>
<proteinExistence type="predicted"/>
<sequence length="118" mass="12159">MTTKLAHLVRRTSVVLVALGLVAMAGPAGADTPENWTGEPPTVVDGVEAALIFVGIPVLLFAVITLLVLLPSLIRGERFTVGGQATADQWFGGPVKGTAELPAPDDQDSKAGGASARW</sequence>
<organism evidence="4 5">
    <name type="scientific">Nocardioides caricicola</name>
    <dbReference type="NCBI Taxonomy" id="634770"/>
    <lineage>
        <taxon>Bacteria</taxon>
        <taxon>Bacillati</taxon>
        <taxon>Actinomycetota</taxon>
        <taxon>Actinomycetes</taxon>
        <taxon>Propionibacteriales</taxon>
        <taxon>Nocardioidaceae</taxon>
        <taxon>Nocardioides</taxon>
    </lineage>
</organism>
<dbReference type="EMBL" id="JBHSMD010000006">
    <property type="protein sequence ID" value="MFC5494811.1"/>
    <property type="molecule type" value="Genomic_DNA"/>
</dbReference>
<keyword evidence="2" id="KW-0812">Transmembrane</keyword>
<dbReference type="RefSeq" id="WP_345175998.1">
    <property type="nucleotide sequence ID" value="NZ_BAABFQ010000005.1"/>
</dbReference>
<dbReference type="Proteomes" id="UP001595956">
    <property type="component" value="Unassembled WGS sequence"/>
</dbReference>
<evidence type="ECO:0000256" key="2">
    <source>
        <dbReference type="SAM" id="Phobius"/>
    </source>
</evidence>
<evidence type="ECO:0000313" key="4">
    <source>
        <dbReference type="EMBL" id="MFC5494811.1"/>
    </source>
</evidence>
<protein>
    <submittedName>
        <fullName evidence="4">Uncharacterized protein</fullName>
    </submittedName>
</protein>
<keyword evidence="3" id="KW-0732">Signal</keyword>
<comment type="caution">
    <text evidence="4">The sequence shown here is derived from an EMBL/GenBank/DDBJ whole genome shotgun (WGS) entry which is preliminary data.</text>
</comment>
<evidence type="ECO:0000256" key="1">
    <source>
        <dbReference type="SAM" id="MobiDB-lite"/>
    </source>
</evidence>
<keyword evidence="2" id="KW-0472">Membrane</keyword>
<name>A0ABW0N3N5_9ACTN</name>
<keyword evidence="2" id="KW-1133">Transmembrane helix</keyword>
<feature type="region of interest" description="Disordered" evidence="1">
    <location>
        <begin position="87"/>
        <end position="118"/>
    </location>
</feature>
<feature type="signal peptide" evidence="3">
    <location>
        <begin position="1"/>
        <end position="30"/>
    </location>
</feature>
<reference evidence="5" key="1">
    <citation type="journal article" date="2019" name="Int. J. Syst. Evol. Microbiol.">
        <title>The Global Catalogue of Microorganisms (GCM) 10K type strain sequencing project: providing services to taxonomists for standard genome sequencing and annotation.</title>
        <authorList>
            <consortium name="The Broad Institute Genomics Platform"/>
            <consortium name="The Broad Institute Genome Sequencing Center for Infectious Disease"/>
            <person name="Wu L."/>
            <person name="Ma J."/>
        </authorList>
    </citation>
    <scope>NUCLEOTIDE SEQUENCE [LARGE SCALE GENOMIC DNA]</scope>
    <source>
        <strain evidence="5">KACC 13778</strain>
    </source>
</reference>
<feature type="chain" id="PRO_5046006834" evidence="3">
    <location>
        <begin position="31"/>
        <end position="118"/>
    </location>
</feature>
<keyword evidence="5" id="KW-1185">Reference proteome</keyword>
<gene>
    <name evidence="4" type="ORF">ACFPKY_17000</name>
</gene>
<evidence type="ECO:0000256" key="3">
    <source>
        <dbReference type="SAM" id="SignalP"/>
    </source>
</evidence>